<evidence type="ECO:0000256" key="1">
    <source>
        <dbReference type="ARBA" id="ARBA00022714"/>
    </source>
</evidence>
<dbReference type="GO" id="GO:0046872">
    <property type="term" value="F:metal ion binding"/>
    <property type="evidence" value="ECO:0007669"/>
    <property type="project" value="UniProtKB-KW"/>
</dbReference>
<feature type="domain" description="Rieske" evidence="7">
    <location>
        <begin position="92"/>
        <end position="164"/>
    </location>
</feature>
<organism evidence="8 9">
    <name type="scientific">Dyadobacter psychrophilus</name>
    <dbReference type="NCBI Taxonomy" id="651661"/>
    <lineage>
        <taxon>Bacteria</taxon>
        <taxon>Pseudomonadati</taxon>
        <taxon>Bacteroidota</taxon>
        <taxon>Cytophagia</taxon>
        <taxon>Cytophagales</taxon>
        <taxon>Spirosomataceae</taxon>
        <taxon>Dyadobacter</taxon>
    </lineage>
</organism>
<evidence type="ECO:0000256" key="6">
    <source>
        <dbReference type="SAM" id="MobiDB-lite"/>
    </source>
</evidence>
<dbReference type="EMBL" id="FUZA01000008">
    <property type="protein sequence ID" value="SKC15225.1"/>
    <property type="molecule type" value="Genomic_DNA"/>
</dbReference>
<dbReference type="Proteomes" id="UP000190897">
    <property type="component" value="Unassembled WGS sequence"/>
</dbReference>
<dbReference type="PROSITE" id="PS51296">
    <property type="entry name" value="RIESKE"/>
    <property type="match status" value="1"/>
</dbReference>
<dbReference type="InterPro" id="IPR014349">
    <property type="entry name" value="Rieske_Fe-S_prot"/>
</dbReference>
<evidence type="ECO:0000259" key="7">
    <source>
        <dbReference type="PROSITE" id="PS51296"/>
    </source>
</evidence>
<dbReference type="CDD" id="cd03467">
    <property type="entry name" value="Rieske"/>
    <property type="match status" value="1"/>
</dbReference>
<dbReference type="PANTHER" id="PTHR10134">
    <property type="entry name" value="CYTOCHROME B-C1 COMPLEX SUBUNIT RIESKE, MITOCHONDRIAL"/>
    <property type="match status" value="1"/>
</dbReference>
<proteinExistence type="predicted"/>
<evidence type="ECO:0000256" key="5">
    <source>
        <dbReference type="ARBA" id="ARBA00023157"/>
    </source>
</evidence>
<evidence type="ECO:0000256" key="2">
    <source>
        <dbReference type="ARBA" id="ARBA00022723"/>
    </source>
</evidence>
<accession>A0A1T5H3G4</accession>
<dbReference type="SUPFAM" id="SSF50022">
    <property type="entry name" value="ISP domain"/>
    <property type="match status" value="1"/>
</dbReference>
<dbReference type="Gene3D" id="2.102.10.10">
    <property type="entry name" value="Rieske [2Fe-2S] iron-sulphur domain"/>
    <property type="match status" value="1"/>
</dbReference>
<feature type="region of interest" description="Disordered" evidence="6">
    <location>
        <begin position="40"/>
        <end position="59"/>
    </location>
</feature>
<keyword evidence="4" id="KW-0411">Iron-sulfur</keyword>
<dbReference type="OrthoDB" id="165343at2"/>
<reference evidence="9" key="1">
    <citation type="submission" date="2017-02" db="EMBL/GenBank/DDBJ databases">
        <authorList>
            <person name="Varghese N."/>
            <person name="Submissions S."/>
        </authorList>
    </citation>
    <scope>NUCLEOTIDE SEQUENCE [LARGE SCALE GENOMIC DNA]</scope>
    <source>
        <strain evidence="9">DSM 22270</strain>
    </source>
</reference>
<keyword evidence="9" id="KW-1185">Reference proteome</keyword>
<name>A0A1T5H3G4_9BACT</name>
<keyword evidence="2" id="KW-0479">Metal-binding</keyword>
<keyword evidence="1" id="KW-0001">2Fe-2S</keyword>
<dbReference type="STRING" id="651661.SAMN05660293_04811"/>
<dbReference type="RefSeq" id="WP_082217272.1">
    <property type="nucleotide sequence ID" value="NZ_FUZA01000008.1"/>
</dbReference>
<dbReference type="Pfam" id="PF00355">
    <property type="entry name" value="Rieske"/>
    <property type="match status" value="1"/>
</dbReference>
<dbReference type="InterPro" id="IPR017941">
    <property type="entry name" value="Rieske_2Fe-2S"/>
</dbReference>
<sequence>MENVKEDKMKRGEFLRSLGLSTSTLMAFYCLGTTMTACGSSDDDPEPNPGGGGSGTGVTGTTTGSAINFTIDLTKDATKKLKTAGQYEIFGDVLVAFTSTNQYVALSKICTHEGNPVRYQAGPNNIQCPTHQSEYALTGAVTQGPATAALKAYKTALSTDGNTLTVTA</sequence>
<keyword evidence="3" id="KW-0408">Iron</keyword>
<gene>
    <name evidence="8" type="ORF">SAMN05660293_04811</name>
</gene>
<feature type="compositionally biased region" description="Gly residues" evidence="6">
    <location>
        <begin position="49"/>
        <end position="58"/>
    </location>
</feature>
<dbReference type="GO" id="GO:0051537">
    <property type="term" value="F:2 iron, 2 sulfur cluster binding"/>
    <property type="evidence" value="ECO:0007669"/>
    <property type="project" value="UniProtKB-KW"/>
</dbReference>
<dbReference type="InterPro" id="IPR036922">
    <property type="entry name" value="Rieske_2Fe-2S_sf"/>
</dbReference>
<evidence type="ECO:0000256" key="4">
    <source>
        <dbReference type="ARBA" id="ARBA00023014"/>
    </source>
</evidence>
<dbReference type="AlphaFoldDB" id="A0A1T5H3G4"/>
<evidence type="ECO:0000313" key="9">
    <source>
        <dbReference type="Proteomes" id="UP000190897"/>
    </source>
</evidence>
<evidence type="ECO:0000313" key="8">
    <source>
        <dbReference type="EMBL" id="SKC15225.1"/>
    </source>
</evidence>
<keyword evidence="5" id="KW-1015">Disulfide bond</keyword>
<evidence type="ECO:0000256" key="3">
    <source>
        <dbReference type="ARBA" id="ARBA00023004"/>
    </source>
</evidence>
<protein>
    <submittedName>
        <fullName evidence="8">Cytochrome b6-f complex iron-sulfur subunit</fullName>
    </submittedName>
</protein>